<dbReference type="PANTHER" id="PTHR31252:SF11">
    <property type="entry name" value="DUF4419 DOMAIN-CONTAINING PROTEIN"/>
    <property type="match status" value="1"/>
</dbReference>
<comment type="caution">
    <text evidence="2">The sequence shown here is derived from an EMBL/GenBank/DDBJ whole genome shotgun (WGS) entry which is preliminary data.</text>
</comment>
<dbReference type="Pfam" id="PF14388">
    <property type="entry name" value="DUF4419"/>
    <property type="match status" value="1"/>
</dbReference>
<dbReference type="AlphaFoldDB" id="A0A8S8Z8Y9"/>
<dbReference type="PANTHER" id="PTHR31252">
    <property type="entry name" value="DUF4419 DOMAIN-CONTAINING PROTEIN"/>
    <property type="match status" value="1"/>
</dbReference>
<evidence type="ECO:0000313" key="2">
    <source>
        <dbReference type="EMBL" id="KAA8618295.1"/>
    </source>
</evidence>
<feature type="non-terminal residue" evidence="2">
    <location>
        <position position="422"/>
    </location>
</feature>
<dbReference type="VEuPathDB" id="FungiDB:SMAC_09936"/>
<proteinExistence type="predicted"/>
<accession>A0A8S8Z8Y9</accession>
<feature type="compositionally biased region" description="Basic and acidic residues" evidence="1">
    <location>
        <begin position="7"/>
        <end position="19"/>
    </location>
</feature>
<sequence length="422" mass="47478">MPVVIKPDPDSPKSGKNHDFATSSPRNLLLHSSAPHHRCPILHSSFSSQHNPEASTNPQFSIVGNKNGFVHTIIRAWQQDLHLRIRPDDVWLAILTQFSFFVNKNAEALRHLLVSHKGQEDLIAMADPIYIHPVDLRGNRTRRKAINGSDFARELAAMVKERLVDPNIADTLLPNFTTTTPYDRDVAAIVFLGFTQEYFNYTRRYGCGFPSVTLLGEKSDWADILRRLAWFETLGHEELDAWILRLSKVLTYMVASFDSPDGADVKDFWARTVHESPESRSGGIISLSGWLTAFCWWGSNGERVQSYTDEQLCTYPKPLTILIPSSSHSRILPHGHVRLTLDGVEFPVIDRKKVPPGVVRVPVTLENHVPNKAVFVGGLMGMQVIEQEDDQTAAQPASGWWLLSAVEDRSIPRIQRSPEGHM</sequence>
<gene>
    <name evidence="2" type="ORF">SMACR_11441</name>
</gene>
<dbReference type="EMBL" id="NMPR01000509">
    <property type="protein sequence ID" value="KAA8618295.1"/>
    <property type="molecule type" value="Genomic_DNA"/>
</dbReference>
<dbReference type="InterPro" id="IPR025533">
    <property type="entry name" value="DUF4419"/>
</dbReference>
<organism evidence="2 3">
    <name type="scientific">Sordaria macrospora</name>
    <dbReference type="NCBI Taxonomy" id="5147"/>
    <lineage>
        <taxon>Eukaryota</taxon>
        <taxon>Fungi</taxon>
        <taxon>Dikarya</taxon>
        <taxon>Ascomycota</taxon>
        <taxon>Pezizomycotina</taxon>
        <taxon>Sordariomycetes</taxon>
        <taxon>Sordariomycetidae</taxon>
        <taxon>Sordariales</taxon>
        <taxon>Sordariaceae</taxon>
        <taxon>Sordaria</taxon>
    </lineage>
</organism>
<feature type="region of interest" description="Disordered" evidence="1">
    <location>
        <begin position="1"/>
        <end position="24"/>
    </location>
</feature>
<evidence type="ECO:0000313" key="3">
    <source>
        <dbReference type="Proteomes" id="UP000433876"/>
    </source>
</evidence>
<dbReference type="Proteomes" id="UP000433876">
    <property type="component" value="Unassembled WGS sequence"/>
</dbReference>
<evidence type="ECO:0000256" key="1">
    <source>
        <dbReference type="SAM" id="MobiDB-lite"/>
    </source>
</evidence>
<protein>
    <submittedName>
        <fullName evidence="2">Uncharacterized protein</fullName>
    </submittedName>
</protein>
<reference evidence="2 3" key="1">
    <citation type="submission" date="2017-07" db="EMBL/GenBank/DDBJ databases">
        <title>Genome sequence of the Sordaria macrospora wild type strain R19027.</title>
        <authorList>
            <person name="Nowrousian M."/>
            <person name="Teichert I."/>
            <person name="Kueck U."/>
        </authorList>
    </citation>
    <scope>NUCLEOTIDE SEQUENCE [LARGE SCALE GENOMIC DNA]</scope>
    <source>
        <strain evidence="2 3">R19027</strain>
        <tissue evidence="2">Mycelium</tissue>
    </source>
</reference>
<name>A0A8S8Z8Y9_SORMA</name>